<dbReference type="EMBL" id="QXTE01000275">
    <property type="protein sequence ID" value="TFK00295.1"/>
    <property type="molecule type" value="Genomic_DNA"/>
</dbReference>
<proteinExistence type="predicted"/>
<feature type="region of interest" description="Disordered" evidence="1">
    <location>
        <begin position="239"/>
        <end position="275"/>
    </location>
</feature>
<reference evidence="2 3" key="1">
    <citation type="submission" date="2019-04" db="EMBL/GenBank/DDBJ databases">
        <title>Draft genome of the big-headed turtle Platysternon megacephalum.</title>
        <authorList>
            <person name="Gong S."/>
        </authorList>
    </citation>
    <scope>NUCLEOTIDE SEQUENCE [LARGE SCALE GENOMIC DNA]</scope>
    <source>
        <strain evidence="2">DO16091913</strain>
        <tissue evidence="2">Muscle</tissue>
    </source>
</reference>
<sequence>MRTLCSLPLLPAPHRPETGRQRRGKPRGQACRDGWGLSQRLHRVQQACLGSPTGPIWEVLCQPPQEPVFRPPVTLIETDEAAERKETDIGSFLQQQCKEPGLAFLSLTLCGPEPCSQAGGRHRGSASDQIKSWSSPSCATGKTHLLLLGEGSQPLCSLRSGPPPSSQSPGREGLYPLCAGPGDRESSSPRLRWPTLRISCFTSAWFWWSQLMLLCALGPMPAEGGQLCVRSWGTQALVPTHGTNSKGRRPRRSSEPAPENRPCPRPTACGKEDHGERLETSCRPFIGPQPFRLLQGRSCWFPNRLLFLHR</sequence>
<accession>A0A4D9DU32</accession>
<comment type="caution">
    <text evidence="2">The sequence shown here is derived from an EMBL/GenBank/DDBJ whole genome shotgun (WGS) entry which is preliminary data.</text>
</comment>
<keyword evidence="3" id="KW-1185">Reference proteome</keyword>
<reference evidence="2 3" key="2">
    <citation type="submission" date="2019-04" db="EMBL/GenBank/DDBJ databases">
        <title>The genome sequence of big-headed turtle.</title>
        <authorList>
            <person name="Gong S."/>
        </authorList>
    </citation>
    <scope>NUCLEOTIDE SEQUENCE [LARGE SCALE GENOMIC DNA]</scope>
    <source>
        <strain evidence="2">DO16091913</strain>
        <tissue evidence="2">Muscle</tissue>
    </source>
</reference>
<dbReference type="AlphaFoldDB" id="A0A4D9DU32"/>
<gene>
    <name evidence="2" type="ORF">DR999_PMT17627</name>
</gene>
<name>A0A4D9DU32_9SAUR</name>
<evidence type="ECO:0000313" key="3">
    <source>
        <dbReference type="Proteomes" id="UP000297703"/>
    </source>
</evidence>
<feature type="region of interest" description="Disordered" evidence="1">
    <location>
        <begin position="11"/>
        <end position="30"/>
    </location>
</feature>
<evidence type="ECO:0000313" key="2">
    <source>
        <dbReference type="EMBL" id="TFK00295.1"/>
    </source>
</evidence>
<evidence type="ECO:0000256" key="1">
    <source>
        <dbReference type="SAM" id="MobiDB-lite"/>
    </source>
</evidence>
<feature type="region of interest" description="Disordered" evidence="1">
    <location>
        <begin position="156"/>
        <end position="189"/>
    </location>
</feature>
<dbReference type="Proteomes" id="UP000297703">
    <property type="component" value="Unassembled WGS sequence"/>
</dbReference>
<protein>
    <submittedName>
        <fullName evidence="2">Heparan sulfate glucosamine 3-O-sulfotransferase 1-like</fullName>
    </submittedName>
</protein>
<keyword evidence="2" id="KW-0808">Transferase</keyword>
<dbReference type="GO" id="GO:0016740">
    <property type="term" value="F:transferase activity"/>
    <property type="evidence" value="ECO:0007669"/>
    <property type="project" value="UniProtKB-KW"/>
</dbReference>
<organism evidence="2 3">
    <name type="scientific">Platysternon megacephalum</name>
    <name type="common">big-headed turtle</name>
    <dbReference type="NCBI Taxonomy" id="55544"/>
    <lineage>
        <taxon>Eukaryota</taxon>
        <taxon>Metazoa</taxon>
        <taxon>Chordata</taxon>
        <taxon>Craniata</taxon>
        <taxon>Vertebrata</taxon>
        <taxon>Euteleostomi</taxon>
        <taxon>Archelosauria</taxon>
        <taxon>Testudinata</taxon>
        <taxon>Testudines</taxon>
        <taxon>Cryptodira</taxon>
        <taxon>Durocryptodira</taxon>
        <taxon>Testudinoidea</taxon>
        <taxon>Platysternidae</taxon>
        <taxon>Platysternon</taxon>
    </lineage>
</organism>